<feature type="chain" id="PRO_5012883509" description="histidine kinase" evidence="9">
    <location>
        <begin position="25"/>
        <end position="660"/>
    </location>
</feature>
<keyword evidence="7" id="KW-0175">Coiled coil</keyword>
<protein>
    <recommendedName>
        <fullName evidence="2">histidine kinase</fullName>
        <ecNumber evidence="2">2.7.13.3</ecNumber>
    </recommendedName>
</protein>
<feature type="signal peptide" evidence="9">
    <location>
        <begin position="1"/>
        <end position="24"/>
    </location>
</feature>
<dbReference type="Gene3D" id="3.30.565.10">
    <property type="entry name" value="Histidine kinase-like ATPase, C-terminal domain"/>
    <property type="match status" value="1"/>
</dbReference>
<evidence type="ECO:0000259" key="10">
    <source>
        <dbReference type="PROSITE" id="PS50109"/>
    </source>
</evidence>
<gene>
    <name evidence="11" type="ORF">SAMN05444377_101434</name>
</gene>
<organism evidence="11 12">
    <name type="scientific">Flavobacterium fontis</name>
    <dbReference type="NCBI Taxonomy" id="1124188"/>
    <lineage>
        <taxon>Bacteria</taxon>
        <taxon>Pseudomonadati</taxon>
        <taxon>Bacteroidota</taxon>
        <taxon>Flavobacteriia</taxon>
        <taxon>Flavobacteriales</taxon>
        <taxon>Flavobacteriaceae</taxon>
        <taxon>Flavobacterium</taxon>
    </lineage>
</organism>
<keyword evidence="12" id="KW-1185">Reference proteome</keyword>
<dbReference type="Gene3D" id="1.10.287.130">
    <property type="match status" value="1"/>
</dbReference>
<dbReference type="PROSITE" id="PS50005">
    <property type="entry name" value="TPR"/>
    <property type="match status" value="2"/>
</dbReference>
<dbReference type="InterPro" id="IPR003594">
    <property type="entry name" value="HATPase_dom"/>
</dbReference>
<name>A0A1M4WVK6_9FLAO</name>
<sequence>MKIRLVLWFGIVFPFWLSAQQTLADSLALAIEKKFSGTQKVDECNTVALQYKTKDFATAESLSNKAIVWAEKEKYPDGKAIAYRNLGIVATNQSQFETAHAYFKKALSYTKNLKIQGQIYGSIGRTYSESSAFDKCLEYQFKALEAFETIGDLQLQYITLYNVANTYLQMGDATRYKTYKDKALEVKTQMESQQKEVPKTLIPLTAGPVIAHESKKVKKEWDTLFYAQKIKEATLAKNDPEKADALLKQGRIYLEQKNTTAALKRLQEALSLVKTSPNLPTVALIEKHLGDAYFQKYTQDASSKTLQTALSFYLKAFEKMKNQKRNIDAVDTCAKIARVYEKLGNFQKAYDYAQLRSQFNDAIFNAKTKATLKNLEDRYIIAQKSRELRLKALELENKKKEQQLLYGGIIVLFLGGFFLVFQNYQRKKTNQKLRQLNQELDQANKVKTRFFNILNHDLRAPVSNLIHFLHLQKEHPELMDEATKTRLENKTITGAEDLLHSMEDILLWSKGQMEQFKPQASQVNLAELFADTRKVFSGYSHIQFKYTIPEQLHLLTDENCLKTIVRNLTSNAINAFVQAEDAQITWSAWQDEHGVCLCIEDNGPGATEEQFRALFDAAAPVGTKSGLGLHLIRDLAQLIQCTIEVQSNPGKGTTISLRWK</sequence>
<dbReference type="AlphaFoldDB" id="A0A1M4WVK6"/>
<dbReference type="PANTHER" id="PTHR43711:SF1">
    <property type="entry name" value="HISTIDINE KINASE 1"/>
    <property type="match status" value="1"/>
</dbReference>
<dbReference type="SUPFAM" id="SSF48452">
    <property type="entry name" value="TPR-like"/>
    <property type="match status" value="2"/>
</dbReference>
<evidence type="ECO:0000256" key="1">
    <source>
        <dbReference type="ARBA" id="ARBA00000085"/>
    </source>
</evidence>
<evidence type="ECO:0000313" key="12">
    <source>
        <dbReference type="Proteomes" id="UP000184147"/>
    </source>
</evidence>
<evidence type="ECO:0000256" key="9">
    <source>
        <dbReference type="SAM" id="SignalP"/>
    </source>
</evidence>
<dbReference type="GO" id="GO:0000155">
    <property type="term" value="F:phosphorelay sensor kinase activity"/>
    <property type="evidence" value="ECO:0007669"/>
    <property type="project" value="InterPro"/>
</dbReference>
<evidence type="ECO:0000256" key="8">
    <source>
        <dbReference type="SAM" id="Phobius"/>
    </source>
</evidence>
<feature type="coiled-coil region" evidence="7">
    <location>
        <begin position="381"/>
        <end position="446"/>
    </location>
</feature>
<evidence type="ECO:0000256" key="6">
    <source>
        <dbReference type="PROSITE-ProRule" id="PRU00339"/>
    </source>
</evidence>
<evidence type="ECO:0000313" key="11">
    <source>
        <dbReference type="EMBL" id="SHE85228.1"/>
    </source>
</evidence>
<dbReference type="RefSeq" id="WP_073361068.1">
    <property type="nucleotide sequence ID" value="NZ_FQVQ01000001.1"/>
</dbReference>
<evidence type="ECO:0000256" key="5">
    <source>
        <dbReference type="ARBA" id="ARBA00023012"/>
    </source>
</evidence>
<dbReference type="SMART" id="SM00028">
    <property type="entry name" value="TPR"/>
    <property type="match status" value="5"/>
</dbReference>
<dbReference type="InterPro" id="IPR036890">
    <property type="entry name" value="HATPase_C_sf"/>
</dbReference>
<dbReference type="OrthoDB" id="9810447at2"/>
<evidence type="ECO:0000256" key="7">
    <source>
        <dbReference type="SAM" id="Coils"/>
    </source>
</evidence>
<dbReference type="Gene3D" id="1.25.40.10">
    <property type="entry name" value="Tetratricopeptide repeat domain"/>
    <property type="match status" value="3"/>
</dbReference>
<keyword evidence="4 11" id="KW-0418">Kinase</keyword>
<keyword evidence="8" id="KW-0812">Transmembrane</keyword>
<dbReference type="InterPro" id="IPR011990">
    <property type="entry name" value="TPR-like_helical_dom_sf"/>
</dbReference>
<feature type="repeat" description="TPR" evidence="6">
    <location>
        <begin position="80"/>
        <end position="113"/>
    </location>
</feature>
<dbReference type="InterPro" id="IPR036097">
    <property type="entry name" value="HisK_dim/P_sf"/>
</dbReference>
<keyword evidence="8" id="KW-1133">Transmembrane helix</keyword>
<keyword evidence="6" id="KW-0802">TPR repeat</keyword>
<dbReference type="PANTHER" id="PTHR43711">
    <property type="entry name" value="TWO-COMPONENT HISTIDINE KINASE"/>
    <property type="match status" value="1"/>
</dbReference>
<feature type="transmembrane region" description="Helical" evidence="8">
    <location>
        <begin position="404"/>
        <end position="424"/>
    </location>
</feature>
<evidence type="ECO:0000256" key="3">
    <source>
        <dbReference type="ARBA" id="ARBA00022679"/>
    </source>
</evidence>
<keyword evidence="3" id="KW-0808">Transferase</keyword>
<keyword evidence="8" id="KW-0472">Membrane</keyword>
<dbReference type="EC" id="2.7.13.3" evidence="2"/>
<dbReference type="SUPFAM" id="SSF55874">
    <property type="entry name" value="ATPase domain of HSP90 chaperone/DNA topoisomerase II/histidine kinase"/>
    <property type="match status" value="1"/>
</dbReference>
<feature type="repeat" description="TPR" evidence="6">
    <location>
        <begin position="243"/>
        <end position="276"/>
    </location>
</feature>
<dbReference type="Proteomes" id="UP000184147">
    <property type="component" value="Unassembled WGS sequence"/>
</dbReference>
<dbReference type="SMART" id="SM00387">
    <property type="entry name" value="HATPase_c"/>
    <property type="match status" value="1"/>
</dbReference>
<keyword evidence="9" id="KW-0732">Signal</keyword>
<proteinExistence type="predicted"/>
<accession>A0A1M4WVK6</accession>
<dbReference type="InterPro" id="IPR019734">
    <property type="entry name" value="TPR_rpt"/>
</dbReference>
<evidence type="ECO:0000256" key="4">
    <source>
        <dbReference type="ARBA" id="ARBA00022777"/>
    </source>
</evidence>
<dbReference type="EMBL" id="FQVQ01000001">
    <property type="protein sequence ID" value="SHE85228.1"/>
    <property type="molecule type" value="Genomic_DNA"/>
</dbReference>
<dbReference type="Pfam" id="PF02518">
    <property type="entry name" value="HATPase_c"/>
    <property type="match status" value="1"/>
</dbReference>
<keyword evidence="5" id="KW-0902">Two-component regulatory system</keyword>
<evidence type="ECO:0000256" key="2">
    <source>
        <dbReference type="ARBA" id="ARBA00012438"/>
    </source>
</evidence>
<dbReference type="PROSITE" id="PS50109">
    <property type="entry name" value="HIS_KIN"/>
    <property type="match status" value="1"/>
</dbReference>
<feature type="domain" description="Histidine kinase" evidence="10">
    <location>
        <begin position="453"/>
        <end position="660"/>
    </location>
</feature>
<dbReference type="SUPFAM" id="SSF47384">
    <property type="entry name" value="Homodimeric domain of signal transducing histidine kinase"/>
    <property type="match status" value="1"/>
</dbReference>
<reference evidence="11 12" key="1">
    <citation type="submission" date="2016-11" db="EMBL/GenBank/DDBJ databases">
        <authorList>
            <person name="Jaros S."/>
            <person name="Januszkiewicz K."/>
            <person name="Wedrychowicz H."/>
        </authorList>
    </citation>
    <scope>NUCLEOTIDE SEQUENCE [LARGE SCALE GENOMIC DNA]</scope>
    <source>
        <strain evidence="11 12">DSM 25660</strain>
    </source>
</reference>
<comment type="catalytic activity">
    <reaction evidence="1">
        <text>ATP + protein L-histidine = ADP + protein N-phospho-L-histidine.</text>
        <dbReference type="EC" id="2.7.13.3"/>
    </reaction>
</comment>
<dbReference type="InterPro" id="IPR050736">
    <property type="entry name" value="Sensor_HK_Regulatory"/>
</dbReference>
<dbReference type="STRING" id="1124188.SAMN05444377_101434"/>
<dbReference type="InterPro" id="IPR005467">
    <property type="entry name" value="His_kinase_dom"/>
</dbReference>